<feature type="signal peptide" evidence="1">
    <location>
        <begin position="1"/>
        <end position="28"/>
    </location>
</feature>
<dbReference type="Pfam" id="PF07949">
    <property type="entry name" value="YbbR"/>
    <property type="match status" value="1"/>
</dbReference>
<dbReference type="EMBL" id="JACRSZ010000001">
    <property type="protein sequence ID" value="MBC8571580.1"/>
    <property type="molecule type" value="Genomic_DNA"/>
</dbReference>
<proteinExistence type="predicted"/>
<evidence type="ECO:0000256" key="1">
    <source>
        <dbReference type="SAM" id="SignalP"/>
    </source>
</evidence>
<gene>
    <name evidence="2" type="ORF">H8716_00550</name>
</gene>
<keyword evidence="3" id="KW-1185">Reference proteome</keyword>
<dbReference type="Proteomes" id="UP000657421">
    <property type="component" value="Unassembled WGS sequence"/>
</dbReference>
<name>A0ABR7N5A2_9FIRM</name>
<dbReference type="InterPro" id="IPR053154">
    <property type="entry name" value="c-di-AMP_regulator"/>
</dbReference>
<dbReference type="RefSeq" id="WP_249306446.1">
    <property type="nucleotide sequence ID" value="NZ_JACRSZ010000001.1"/>
</dbReference>
<comment type="caution">
    <text evidence="2">The sequence shown here is derived from an EMBL/GenBank/DDBJ whole genome shotgun (WGS) entry which is preliminary data.</text>
</comment>
<evidence type="ECO:0000313" key="3">
    <source>
        <dbReference type="Proteomes" id="UP000657421"/>
    </source>
</evidence>
<dbReference type="Gene3D" id="2.170.120.40">
    <property type="entry name" value="YbbR-like domain"/>
    <property type="match status" value="2"/>
</dbReference>
<dbReference type="PANTHER" id="PTHR37804:SF1">
    <property type="entry name" value="CDAA REGULATORY PROTEIN CDAR"/>
    <property type="match status" value="1"/>
</dbReference>
<organism evidence="2 3">
    <name type="scientific">Jingyaoa shaoxingensis</name>
    <dbReference type="NCBI Taxonomy" id="2763671"/>
    <lineage>
        <taxon>Bacteria</taxon>
        <taxon>Bacillati</taxon>
        <taxon>Bacillota</taxon>
        <taxon>Clostridia</taxon>
        <taxon>Lachnospirales</taxon>
        <taxon>Lachnospiraceae</taxon>
        <taxon>Jingyaoa</taxon>
    </lineage>
</organism>
<accession>A0ABR7N5A2</accession>
<protein>
    <recommendedName>
        <fullName evidence="4">YbbR-like protein</fullName>
    </recommendedName>
</protein>
<dbReference type="PANTHER" id="PTHR37804">
    <property type="entry name" value="CDAA REGULATORY PROTEIN CDAR"/>
    <property type="match status" value="1"/>
</dbReference>
<dbReference type="Gene3D" id="2.170.120.30">
    <property type="match status" value="2"/>
</dbReference>
<feature type="chain" id="PRO_5045203296" description="YbbR-like protein" evidence="1">
    <location>
        <begin position="29"/>
        <end position="443"/>
    </location>
</feature>
<evidence type="ECO:0000313" key="2">
    <source>
        <dbReference type="EMBL" id="MBC8571580.1"/>
    </source>
</evidence>
<sequence>MKHKWANNLGLKVLSLLVSCLIWLVVTNTNDPESTQVYKNVPITIKNQDTVTNANKTFTVVDGVDKINVYVTARKTVRAALNSGSFTVKADMENYNEALGTVPLEISCEDPRIHQEDIRIIPSSLKINMEDKVEQNFGVAVVTTGKTDKGYELGKTTIVSGDTIRIAGPQSLINIIGKVTISVDITNMNTDSTNFYPIRIEDKNGATLTDSQMSNLELKNSDGVSLQNNSAEVRTEIWKVYNDIPLKVNVSGEVMAGFKVSSITLSPQTINLVASKEGINELGGALTLNDNISVDGLSKSQNYTVDVNDTLSQYDNVRLESDISSAITVYVGIDEVGSKTFQMPISDIIMHNTPDDKKLIFSPADAISVSVKTTDSNENGEINMTLEEITAEIDLKNCEINGSYTLPVEITLPEGYELVNEVTIVVNIEEQDNTTEVEANTED</sequence>
<dbReference type="InterPro" id="IPR012505">
    <property type="entry name" value="YbbR"/>
</dbReference>
<evidence type="ECO:0008006" key="4">
    <source>
        <dbReference type="Google" id="ProtNLM"/>
    </source>
</evidence>
<reference evidence="2 3" key="1">
    <citation type="submission" date="2020-08" db="EMBL/GenBank/DDBJ databases">
        <title>Genome public.</title>
        <authorList>
            <person name="Liu C."/>
            <person name="Sun Q."/>
        </authorList>
    </citation>
    <scope>NUCLEOTIDE SEQUENCE [LARGE SCALE GENOMIC DNA]</scope>
    <source>
        <strain evidence="2 3">NSJ-46</strain>
    </source>
</reference>
<keyword evidence="1" id="KW-0732">Signal</keyword>